<evidence type="ECO:0000313" key="2">
    <source>
        <dbReference type="EMBL" id="CAG8610644.1"/>
    </source>
</evidence>
<dbReference type="AlphaFoldDB" id="A0A9N9CSN2"/>
<gene>
    <name evidence="2" type="ORF">AMORRO_LOCUS8203</name>
</gene>
<reference evidence="2" key="1">
    <citation type="submission" date="2021-06" db="EMBL/GenBank/DDBJ databases">
        <authorList>
            <person name="Kallberg Y."/>
            <person name="Tangrot J."/>
            <person name="Rosling A."/>
        </authorList>
    </citation>
    <scope>NUCLEOTIDE SEQUENCE</scope>
    <source>
        <strain evidence="2">CL551</strain>
    </source>
</reference>
<sequence length="342" mass="40397">MNQSIYRTYNQREEYLNNIFSNDPSLTEHEKKFLIYKNQKKYDQLRINNDSNETRLCPNCQKSCRATMYCEICVRQDLESKFDTWTSGNKEIDELIRNCQRKTVSPRRVIEWVDYAQFQDTVKYIKKGGRSKIYEAIWKDGHYDGWNPENRSLKRSGAQRVILKKLNNSNEKWFQEVLHNFELDYTFFYLAQCFGLTKNPETNEYMLVLYRFDSDLRNLLIKHHPSITWIQNETQLNMQLEIINGVRPEIHKDTPPEYAELMIQCWNPKPDKRPSASKIADIMGALLKRSYEEMGNDELALNTQLIISMNDQEGEGCETTSFKNPSSQLQLSQSRNTTVSSR</sequence>
<feature type="compositionally biased region" description="Polar residues" evidence="1">
    <location>
        <begin position="318"/>
        <end position="342"/>
    </location>
</feature>
<evidence type="ECO:0000256" key="1">
    <source>
        <dbReference type="SAM" id="MobiDB-lite"/>
    </source>
</evidence>
<dbReference type="OrthoDB" id="2352431at2759"/>
<evidence type="ECO:0000313" key="3">
    <source>
        <dbReference type="Proteomes" id="UP000789342"/>
    </source>
</evidence>
<dbReference type="InterPro" id="IPR011009">
    <property type="entry name" value="Kinase-like_dom_sf"/>
</dbReference>
<feature type="region of interest" description="Disordered" evidence="1">
    <location>
        <begin position="314"/>
        <end position="342"/>
    </location>
</feature>
<dbReference type="EMBL" id="CAJVPV010006802">
    <property type="protein sequence ID" value="CAG8610644.1"/>
    <property type="molecule type" value="Genomic_DNA"/>
</dbReference>
<dbReference type="Proteomes" id="UP000789342">
    <property type="component" value="Unassembled WGS sequence"/>
</dbReference>
<organism evidence="2 3">
    <name type="scientific">Acaulospora morrowiae</name>
    <dbReference type="NCBI Taxonomy" id="94023"/>
    <lineage>
        <taxon>Eukaryota</taxon>
        <taxon>Fungi</taxon>
        <taxon>Fungi incertae sedis</taxon>
        <taxon>Mucoromycota</taxon>
        <taxon>Glomeromycotina</taxon>
        <taxon>Glomeromycetes</taxon>
        <taxon>Diversisporales</taxon>
        <taxon>Acaulosporaceae</taxon>
        <taxon>Acaulospora</taxon>
    </lineage>
</organism>
<dbReference type="SUPFAM" id="SSF56112">
    <property type="entry name" value="Protein kinase-like (PK-like)"/>
    <property type="match status" value="1"/>
</dbReference>
<keyword evidence="3" id="KW-1185">Reference proteome</keyword>
<name>A0A9N9CSN2_9GLOM</name>
<dbReference type="Gene3D" id="1.10.510.10">
    <property type="entry name" value="Transferase(Phosphotransferase) domain 1"/>
    <property type="match status" value="1"/>
</dbReference>
<comment type="caution">
    <text evidence="2">The sequence shown here is derived from an EMBL/GenBank/DDBJ whole genome shotgun (WGS) entry which is preliminary data.</text>
</comment>
<accession>A0A9N9CSN2</accession>
<proteinExistence type="predicted"/>
<protein>
    <submittedName>
        <fullName evidence="2">13235_t:CDS:1</fullName>
    </submittedName>
</protein>